<feature type="transmembrane region" description="Helical" evidence="6">
    <location>
        <begin position="91"/>
        <end position="111"/>
    </location>
</feature>
<evidence type="ECO:0000313" key="8">
    <source>
        <dbReference type="EMBL" id="CAE8646807.1"/>
    </source>
</evidence>
<keyword evidence="5 6" id="KW-0472">Membrane</keyword>
<feature type="domain" description="EamA" evidence="7">
    <location>
        <begin position="28"/>
        <end position="158"/>
    </location>
</feature>
<name>A0A813I830_POLGL</name>
<dbReference type="Proteomes" id="UP000626109">
    <property type="component" value="Unassembled WGS sequence"/>
</dbReference>
<evidence type="ECO:0000256" key="4">
    <source>
        <dbReference type="ARBA" id="ARBA00022989"/>
    </source>
</evidence>
<gene>
    <name evidence="8" type="ORF">PGLA2088_LOCUS5129</name>
</gene>
<evidence type="ECO:0000313" key="9">
    <source>
        <dbReference type="Proteomes" id="UP000626109"/>
    </source>
</evidence>
<dbReference type="AlphaFoldDB" id="A0A813I830"/>
<feature type="transmembrane region" description="Helical" evidence="6">
    <location>
        <begin position="144"/>
        <end position="160"/>
    </location>
</feature>
<dbReference type="InterPro" id="IPR037185">
    <property type="entry name" value="EmrE-like"/>
</dbReference>
<protein>
    <recommendedName>
        <fullName evidence="7">EamA domain-containing protein</fullName>
    </recommendedName>
</protein>
<dbReference type="EMBL" id="CAJNNW010004845">
    <property type="protein sequence ID" value="CAE8646807.1"/>
    <property type="molecule type" value="Genomic_DNA"/>
</dbReference>
<feature type="transmembrane region" description="Helical" evidence="6">
    <location>
        <begin position="255"/>
        <end position="274"/>
    </location>
</feature>
<dbReference type="PROSITE" id="PS51257">
    <property type="entry name" value="PROKAR_LIPOPROTEIN"/>
    <property type="match status" value="1"/>
</dbReference>
<keyword evidence="3 6" id="KW-0812">Transmembrane</keyword>
<proteinExistence type="predicted"/>
<evidence type="ECO:0000256" key="1">
    <source>
        <dbReference type="ARBA" id="ARBA00004651"/>
    </source>
</evidence>
<dbReference type="PANTHER" id="PTHR32322:SF18">
    <property type="entry name" value="S-ADENOSYLMETHIONINE_S-ADENOSYLHOMOCYSTEINE TRANSPORTER"/>
    <property type="match status" value="1"/>
</dbReference>
<evidence type="ECO:0000256" key="2">
    <source>
        <dbReference type="ARBA" id="ARBA00022475"/>
    </source>
</evidence>
<feature type="transmembrane region" description="Helical" evidence="6">
    <location>
        <begin position="172"/>
        <end position="193"/>
    </location>
</feature>
<reference evidence="8" key="1">
    <citation type="submission" date="2021-02" db="EMBL/GenBank/DDBJ databases">
        <authorList>
            <person name="Dougan E. K."/>
            <person name="Rhodes N."/>
            <person name="Thang M."/>
            <person name="Chan C."/>
        </authorList>
    </citation>
    <scope>NUCLEOTIDE SEQUENCE</scope>
</reference>
<organism evidence="8 9">
    <name type="scientific">Polarella glacialis</name>
    <name type="common">Dinoflagellate</name>
    <dbReference type="NCBI Taxonomy" id="89957"/>
    <lineage>
        <taxon>Eukaryota</taxon>
        <taxon>Sar</taxon>
        <taxon>Alveolata</taxon>
        <taxon>Dinophyceae</taxon>
        <taxon>Suessiales</taxon>
        <taxon>Suessiaceae</taxon>
        <taxon>Polarella</taxon>
    </lineage>
</organism>
<comment type="subcellular location">
    <subcellularLocation>
        <location evidence="1">Cell membrane</location>
        <topology evidence="1">Multi-pass membrane protein</topology>
    </subcellularLocation>
</comment>
<evidence type="ECO:0000259" key="7">
    <source>
        <dbReference type="Pfam" id="PF00892"/>
    </source>
</evidence>
<dbReference type="SUPFAM" id="SSF103481">
    <property type="entry name" value="Multidrug resistance efflux transporter EmrE"/>
    <property type="match status" value="1"/>
</dbReference>
<dbReference type="InterPro" id="IPR050638">
    <property type="entry name" value="AA-Vitamin_Transporters"/>
</dbReference>
<evidence type="ECO:0000256" key="5">
    <source>
        <dbReference type="ARBA" id="ARBA00023136"/>
    </source>
</evidence>
<accession>A0A813I830</accession>
<feature type="transmembrane region" description="Helical" evidence="6">
    <location>
        <begin position="51"/>
        <end position="71"/>
    </location>
</feature>
<evidence type="ECO:0000256" key="3">
    <source>
        <dbReference type="ARBA" id="ARBA00022692"/>
    </source>
</evidence>
<sequence length="349" mass="36703">MVVREESPAVVVVSPLLVQACLAGTQALFGVYDFGVTAVVGRIGLRSSNPVAFSIWRFLLAAPCLASLMLLRQGTLRGCLPRASQMPALLLAAVCIVGSNLGITLGISLSGQVTASTWQPLQLVFATLLSLSLGLEEVPSFRKFLGLCFGLLGALMIVLLDPAVWTKTKEGLSGWGHVALLVSTSSSSLLFVVRRKLTGGAGGLAPMQLVAWTHLLAVPLLLLLGVLGDLHEPFRLAVCGAHGDSLLAAPDSRQTWAALVFYALVPTTICQSALAWGSTKAAPSTLAMYPVFQPVASASFSWLLRAFVPSLQGVLVPPARNILGGLPVIMGLWLVSQDTAAVERKSKKS</sequence>
<dbReference type="GO" id="GO:0005886">
    <property type="term" value="C:plasma membrane"/>
    <property type="evidence" value="ECO:0007669"/>
    <property type="project" value="UniProtKB-SubCell"/>
</dbReference>
<evidence type="ECO:0000256" key="6">
    <source>
        <dbReference type="SAM" id="Phobius"/>
    </source>
</evidence>
<dbReference type="PANTHER" id="PTHR32322">
    <property type="entry name" value="INNER MEMBRANE TRANSPORTER"/>
    <property type="match status" value="1"/>
</dbReference>
<keyword evidence="4 6" id="KW-1133">Transmembrane helix</keyword>
<keyword evidence="2" id="KW-1003">Cell membrane</keyword>
<dbReference type="InterPro" id="IPR000620">
    <property type="entry name" value="EamA_dom"/>
</dbReference>
<dbReference type="Pfam" id="PF00892">
    <property type="entry name" value="EamA"/>
    <property type="match status" value="1"/>
</dbReference>
<comment type="caution">
    <text evidence="8">The sequence shown here is derived from an EMBL/GenBank/DDBJ whole genome shotgun (WGS) entry which is preliminary data.</text>
</comment>
<feature type="transmembrane region" description="Helical" evidence="6">
    <location>
        <begin position="205"/>
        <end position="227"/>
    </location>
</feature>